<feature type="compositionally biased region" description="Low complexity" evidence="1">
    <location>
        <begin position="134"/>
        <end position="143"/>
    </location>
</feature>
<gene>
    <name evidence="2" type="ORF">AVDCRST_MAG69-1792</name>
</gene>
<name>A0A6J4SIG8_9ACTN</name>
<organism evidence="2">
    <name type="scientific">uncultured Solirubrobacteraceae bacterium</name>
    <dbReference type="NCBI Taxonomy" id="1162706"/>
    <lineage>
        <taxon>Bacteria</taxon>
        <taxon>Bacillati</taxon>
        <taxon>Actinomycetota</taxon>
        <taxon>Thermoleophilia</taxon>
        <taxon>Solirubrobacterales</taxon>
        <taxon>Solirubrobacteraceae</taxon>
        <taxon>environmental samples</taxon>
    </lineage>
</organism>
<evidence type="ECO:0000313" key="2">
    <source>
        <dbReference type="EMBL" id="CAA9499380.1"/>
    </source>
</evidence>
<dbReference type="EMBL" id="CADCVP010000189">
    <property type="protein sequence ID" value="CAA9499380.1"/>
    <property type="molecule type" value="Genomic_DNA"/>
</dbReference>
<feature type="non-terminal residue" evidence="2">
    <location>
        <position position="1"/>
    </location>
</feature>
<feature type="non-terminal residue" evidence="2">
    <location>
        <position position="361"/>
    </location>
</feature>
<dbReference type="GO" id="GO:0051301">
    <property type="term" value="P:cell division"/>
    <property type="evidence" value="ECO:0007669"/>
    <property type="project" value="UniProtKB-KW"/>
</dbReference>
<feature type="region of interest" description="Disordered" evidence="1">
    <location>
        <begin position="342"/>
        <end position="361"/>
    </location>
</feature>
<keyword evidence="2" id="KW-0131">Cell cycle</keyword>
<feature type="compositionally biased region" description="Basic and acidic residues" evidence="1">
    <location>
        <begin position="209"/>
        <end position="251"/>
    </location>
</feature>
<feature type="compositionally biased region" description="Basic residues" evidence="1">
    <location>
        <begin position="54"/>
        <end position="66"/>
    </location>
</feature>
<accession>A0A6J4SIG8</accession>
<dbReference type="GO" id="GO:0006508">
    <property type="term" value="P:proteolysis"/>
    <property type="evidence" value="ECO:0007669"/>
    <property type="project" value="UniProtKB-KW"/>
</dbReference>
<feature type="region of interest" description="Disordered" evidence="1">
    <location>
        <begin position="1"/>
        <end position="331"/>
    </location>
</feature>
<proteinExistence type="predicted"/>
<sequence>ELAARLPRLRRSDHPARAGALRGGQGGRDARRALRPVLPAHPGQRSPRRDGVRDRRHPAGRLRAHHGHEPARGDPTGSRPPRVLPAARVEAHRGDHRRPGGQHRAGLRDPVGPGHHHPRRRDTASEQHGRRGRGAVAGCGRAAPGRHHRRRRRRARGTKPRPLPALPASVRRAAAGGGLPGGRAGPRDHRARRSRADPGAGAGLRRAPRRDAARLLVRSRHEAGHAGQRRGSEPRPDVGGDQPHRHQDRPHLRSRGPQGAVERRRRLRDHPAGDQARRPHRDLRARPHLPVAGSDQPVPVPAARRRPHLLGGGREGLGPAHPRVGDGARRADRLRARDGAVLRRPQQRHHAIAGRGLPAAL</sequence>
<reference evidence="2" key="1">
    <citation type="submission" date="2020-02" db="EMBL/GenBank/DDBJ databases">
        <authorList>
            <person name="Meier V. D."/>
        </authorList>
    </citation>
    <scope>NUCLEOTIDE SEQUENCE</scope>
    <source>
        <strain evidence="2">AVDCRST_MAG69</strain>
    </source>
</reference>
<evidence type="ECO:0000256" key="1">
    <source>
        <dbReference type="SAM" id="MobiDB-lite"/>
    </source>
</evidence>
<dbReference type="AlphaFoldDB" id="A0A6J4SIG8"/>
<keyword evidence="2" id="KW-0132">Cell division</keyword>
<feature type="compositionally biased region" description="Basic and acidic residues" evidence="1">
    <location>
        <begin position="269"/>
        <end position="285"/>
    </location>
</feature>
<dbReference type="GO" id="GO:0008233">
    <property type="term" value="F:peptidase activity"/>
    <property type="evidence" value="ECO:0007669"/>
    <property type="project" value="UniProtKB-KW"/>
</dbReference>
<keyword evidence="2" id="KW-0378">Hydrolase</keyword>
<keyword evidence="2" id="KW-0645">Protease</keyword>
<protein>
    <submittedName>
        <fullName evidence="2">Intramembrane protease RasP/YluC, implicated in cell division based on FtsL cleavage</fullName>
    </submittedName>
</protein>
<feature type="compositionally biased region" description="Basic residues" evidence="1">
    <location>
        <begin position="144"/>
        <end position="159"/>
    </location>
</feature>
<feature type="compositionally biased region" description="Gly residues" evidence="1">
    <location>
        <begin position="175"/>
        <end position="184"/>
    </location>
</feature>